<reference evidence="1 2" key="1">
    <citation type="journal article" date="2019" name="Int. J. Syst. Evol. Microbiol.">
        <title>The Global Catalogue of Microorganisms (GCM) 10K type strain sequencing project: providing services to taxonomists for standard genome sequencing and annotation.</title>
        <authorList>
            <consortium name="The Broad Institute Genomics Platform"/>
            <consortium name="The Broad Institute Genome Sequencing Center for Infectious Disease"/>
            <person name="Wu L."/>
            <person name="Ma J."/>
        </authorList>
    </citation>
    <scope>NUCLEOTIDE SEQUENCE [LARGE SCALE GENOMIC DNA]</scope>
    <source>
        <strain evidence="1 2">JCM 6242</strain>
    </source>
</reference>
<gene>
    <name evidence="1" type="ORF">GCM10010517_40330</name>
</gene>
<keyword evidence="2" id="KW-1185">Reference proteome</keyword>
<dbReference type="Gene3D" id="2.60.40.10">
    <property type="entry name" value="Immunoglobulins"/>
    <property type="match status" value="1"/>
</dbReference>
<evidence type="ECO:0000313" key="2">
    <source>
        <dbReference type="Proteomes" id="UP001500831"/>
    </source>
</evidence>
<dbReference type="Proteomes" id="UP001500831">
    <property type="component" value="Unassembled WGS sequence"/>
</dbReference>
<name>A0ABN3W043_9ACTN</name>
<proteinExistence type="predicted"/>
<organism evidence="1 2">
    <name type="scientific">Streptosporangium fragile</name>
    <dbReference type="NCBI Taxonomy" id="46186"/>
    <lineage>
        <taxon>Bacteria</taxon>
        <taxon>Bacillati</taxon>
        <taxon>Actinomycetota</taxon>
        <taxon>Actinomycetes</taxon>
        <taxon>Streptosporangiales</taxon>
        <taxon>Streptosporangiaceae</taxon>
        <taxon>Streptosporangium</taxon>
    </lineage>
</organism>
<comment type="caution">
    <text evidence="1">The sequence shown here is derived from an EMBL/GenBank/DDBJ whole genome shotgun (WGS) entry which is preliminary data.</text>
</comment>
<accession>A0ABN3W043</accession>
<protein>
    <submittedName>
        <fullName evidence="1">Uncharacterized protein</fullName>
    </submittedName>
</protein>
<evidence type="ECO:0000313" key="1">
    <source>
        <dbReference type="EMBL" id="GAA2878302.1"/>
    </source>
</evidence>
<sequence length="96" mass="10095">MAFALVFAQPLNAPPAVAAGGQSHVEVVDLRVDGRRDRPLGIDSPAPLLGWRMTPTRQSAGYPCHRPGSRVACPADAQTAYRIQVAASETDLSAGD</sequence>
<dbReference type="InterPro" id="IPR013783">
    <property type="entry name" value="Ig-like_fold"/>
</dbReference>
<dbReference type="EMBL" id="BAAAVI010000027">
    <property type="protein sequence ID" value="GAA2878302.1"/>
    <property type="molecule type" value="Genomic_DNA"/>
</dbReference>